<dbReference type="CDD" id="cd04301">
    <property type="entry name" value="NAT_SF"/>
    <property type="match status" value="1"/>
</dbReference>
<dbReference type="Proteomes" id="UP000823521">
    <property type="component" value="Unassembled WGS sequence"/>
</dbReference>
<dbReference type="Pfam" id="PF00583">
    <property type="entry name" value="Acetyltransf_1"/>
    <property type="match status" value="1"/>
</dbReference>
<dbReference type="PROSITE" id="PS51186">
    <property type="entry name" value="GNAT"/>
    <property type="match status" value="1"/>
</dbReference>
<protein>
    <submittedName>
        <fullName evidence="4">GNAT family N-acetyltransferase</fullName>
    </submittedName>
</protein>
<gene>
    <name evidence="4" type="ORF">GSF22_06130</name>
</gene>
<comment type="caution">
    <text evidence="4">The sequence shown here is derived from an EMBL/GenBank/DDBJ whole genome shotgun (WGS) entry which is preliminary data.</text>
</comment>
<proteinExistence type="predicted"/>
<feature type="domain" description="N-acetyltransferase" evidence="3">
    <location>
        <begin position="1"/>
        <end position="155"/>
    </location>
</feature>
<dbReference type="SUPFAM" id="SSF55729">
    <property type="entry name" value="Acyl-CoA N-acyltransferases (Nat)"/>
    <property type="match status" value="1"/>
</dbReference>
<dbReference type="PANTHER" id="PTHR10545">
    <property type="entry name" value="DIAMINE N-ACETYLTRANSFERASE"/>
    <property type="match status" value="1"/>
</dbReference>
<dbReference type="Gene3D" id="3.40.630.30">
    <property type="match status" value="1"/>
</dbReference>
<dbReference type="PANTHER" id="PTHR10545:SF29">
    <property type="entry name" value="GH14572P-RELATED"/>
    <property type="match status" value="1"/>
</dbReference>
<dbReference type="InterPro" id="IPR051016">
    <property type="entry name" value="Diverse_Substrate_AcTransf"/>
</dbReference>
<accession>A0ABS3VM46</accession>
<dbReference type="RefSeq" id="WP_307803769.1">
    <property type="nucleotide sequence ID" value="NZ_WVUH01000030.1"/>
</dbReference>
<sequence>MKLRHAVQGDVPALVDLLEELDQFYGVTEFPPLKERERQVAALLFGPMPAARVLLAEDNGHVVGLASYSRLWPAAGVTASLYLKELYVRRSHRRQGLGRQLMREICSIAYDSGCSRVEWTTDRDNTEAQAFYRRLGVLAATTKVMYRLDCAGFRP</sequence>
<name>A0ABS3VM46_MICEH</name>
<evidence type="ECO:0000256" key="2">
    <source>
        <dbReference type="ARBA" id="ARBA00023315"/>
    </source>
</evidence>
<keyword evidence="1" id="KW-0808">Transferase</keyword>
<evidence type="ECO:0000313" key="4">
    <source>
        <dbReference type="EMBL" id="MBO4205587.1"/>
    </source>
</evidence>
<dbReference type="InterPro" id="IPR016181">
    <property type="entry name" value="Acyl_CoA_acyltransferase"/>
</dbReference>
<keyword evidence="2" id="KW-0012">Acyltransferase</keyword>
<organism evidence="4 5">
    <name type="scientific">Micromonospora echinofusca</name>
    <dbReference type="NCBI Taxonomy" id="47858"/>
    <lineage>
        <taxon>Bacteria</taxon>
        <taxon>Bacillati</taxon>
        <taxon>Actinomycetota</taxon>
        <taxon>Actinomycetes</taxon>
        <taxon>Micromonosporales</taxon>
        <taxon>Micromonosporaceae</taxon>
        <taxon>Micromonospora</taxon>
    </lineage>
</organism>
<evidence type="ECO:0000256" key="1">
    <source>
        <dbReference type="ARBA" id="ARBA00022679"/>
    </source>
</evidence>
<evidence type="ECO:0000259" key="3">
    <source>
        <dbReference type="PROSITE" id="PS51186"/>
    </source>
</evidence>
<dbReference type="EMBL" id="WVUH01000030">
    <property type="protein sequence ID" value="MBO4205587.1"/>
    <property type="molecule type" value="Genomic_DNA"/>
</dbReference>
<keyword evidence="5" id="KW-1185">Reference proteome</keyword>
<evidence type="ECO:0000313" key="5">
    <source>
        <dbReference type="Proteomes" id="UP000823521"/>
    </source>
</evidence>
<dbReference type="InterPro" id="IPR000182">
    <property type="entry name" value="GNAT_dom"/>
</dbReference>
<reference evidence="4 5" key="1">
    <citation type="submission" date="2019-12" db="EMBL/GenBank/DDBJ databases">
        <title>Whole genome sequencing of endophytic Actinobacterium Micromonospora sp. MPMI6T.</title>
        <authorList>
            <person name="Evv R."/>
            <person name="Podile A.R."/>
        </authorList>
    </citation>
    <scope>NUCLEOTIDE SEQUENCE [LARGE SCALE GENOMIC DNA]</scope>
    <source>
        <strain evidence="4 5">MPMI6</strain>
    </source>
</reference>